<dbReference type="PANTHER" id="PTHR45138:SF9">
    <property type="entry name" value="DIGUANYLATE CYCLASE DGCM-RELATED"/>
    <property type="match status" value="1"/>
</dbReference>
<dbReference type="InterPro" id="IPR013976">
    <property type="entry name" value="HDOD"/>
</dbReference>
<dbReference type="EMBL" id="CP048836">
    <property type="protein sequence ID" value="QID18284.1"/>
    <property type="molecule type" value="Genomic_DNA"/>
</dbReference>
<dbReference type="InterPro" id="IPR029787">
    <property type="entry name" value="Nucleotide_cyclase"/>
</dbReference>
<evidence type="ECO:0000313" key="8">
    <source>
        <dbReference type="EMBL" id="QID18284.1"/>
    </source>
</evidence>
<feature type="region of interest" description="Disordered" evidence="4">
    <location>
        <begin position="651"/>
        <end position="676"/>
    </location>
</feature>
<dbReference type="InterPro" id="IPR011006">
    <property type="entry name" value="CheY-like_superfamily"/>
</dbReference>
<dbReference type="GO" id="GO:1902201">
    <property type="term" value="P:negative regulation of bacterial-type flagellum-dependent cell motility"/>
    <property type="evidence" value="ECO:0007669"/>
    <property type="project" value="TreeGrafter"/>
</dbReference>
<evidence type="ECO:0000259" key="6">
    <source>
        <dbReference type="PROSITE" id="PS50887"/>
    </source>
</evidence>
<sequence length="676" mass="73896">MSPPIKISHFEQLKASGDLPSPKGAALAIIRLTRKEDLSLAELARVIKTDPAFVGRLVKAANGVAISPGRPIASVQEALMVVGLPAVRNMALGFSLLSNYRSGGCEHFDYERYWSGSLVMAIVCQGLGRRLRCASPDEMFCLGLLARIGELALATLFPREYSEVLVEGRARDADELIAMERKAFAMNHRELTAAMLADWGLPVIYQEVAYHFEAPLGAAFGEESREAKILDALCLAHEIAQLCLADPAARPALMEHLSPVADRTGMAPEALDTFIEEVTREWTEWGKVLQVATQRFVEPVHAQAGAAGTAKSTRPGEAPPCVPPASGVSMRVVVVERDAKVRATLRGVLERAGHRVFESDDGRHGMELALEVQPQMMLVDAHMPGVGGIALTRALRQTRIGRSIYILLLTSREDDERLIEAFENGVDDFVTKPIRSRVLAARLRAGHRVIRLQQEVERDREEIRRFAAELAVTNRRLQEVALTDQLTGFRNRRYAIDRIAQEWSASMRSRRPLSCMVIDIDNFKQINDTYGHDVGDAVLRQAASAIKLGLRSQDVVARTGGDEFLVLCPDTDLRAAMHCAERLREAVHGARVSVSRLNLRVTISVGVAERDASMPDADAMIKRADQGAYVAKAQGRDQVATVQQRVAGAAEAASAVEPTDGGAVPQVPPRETANSK</sequence>
<organism evidence="8 9">
    <name type="scientific">Nitrogeniibacter mangrovi</name>
    <dbReference type="NCBI Taxonomy" id="2016596"/>
    <lineage>
        <taxon>Bacteria</taxon>
        <taxon>Pseudomonadati</taxon>
        <taxon>Pseudomonadota</taxon>
        <taxon>Betaproteobacteria</taxon>
        <taxon>Rhodocyclales</taxon>
        <taxon>Zoogloeaceae</taxon>
        <taxon>Nitrogeniibacter</taxon>
    </lineage>
</organism>
<proteinExistence type="predicted"/>
<protein>
    <recommendedName>
        <fullName evidence="1">diguanylate cyclase</fullName>
        <ecNumber evidence="1">2.7.7.65</ecNumber>
    </recommendedName>
</protein>
<dbReference type="SMART" id="SM00267">
    <property type="entry name" value="GGDEF"/>
    <property type="match status" value="1"/>
</dbReference>
<evidence type="ECO:0000256" key="4">
    <source>
        <dbReference type="SAM" id="MobiDB-lite"/>
    </source>
</evidence>
<feature type="domain" description="GGDEF" evidence="6">
    <location>
        <begin position="511"/>
        <end position="644"/>
    </location>
</feature>
<evidence type="ECO:0000256" key="2">
    <source>
        <dbReference type="ARBA" id="ARBA00034247"/>
    </source>
</evidence>
<dbReference type="Gene3D" id="3.40.50.2300">
    <property type="match status" value="1"/>
</dbReference>
<keyword evidence="3" id="KW-0597">Phosphoprotein</keyword>
<dbReference type="Pfam" id="PF00990">
    <property type="entry name" value="GGDEF"/>
    <property type="match status" value="1"/>
</dbReference>
<accession>A0A6C1B7R5</accession>
<dbReference type="GO" id="GO:0000160">
    <property type="term" value="P:phosphorelay signal transduction system"/>
    <property type="evidence" value="ECO:0007669"/>
    <property type="project" value="InterPro"/>
</dbReference>
<dbReference type="GO" id="GO:0052621">
    <property type="term" value="F:diguanylate cyclase activity"/>
    <property type="evidence" value="ECO:0007669"/>
    <property type="project" value="UniProtKB-EC"/>
</dbReference>
<dbReference type="Gene3D" id="1.10.3210.10">
    <property type="entry name" value="Hypothetical protein af1432"/>
    <property type="match status" value="1"/>
</dbReference>
<dbReference type="SUPFAM" id="SSF52172">
    <property type="entry name" value="CheY-like"/>
    <property type="match status" value="1"/>
</dbReference>
<dbReference type="EC" id="2.7.7.65" evidence="1"/>
<name>A0A6C1B7R5_9RHOO</name>
<dbReference type="CDD" id="cd17574">
    <property type="entry name" value="REC_OmpR"/>
    <property type="match status" value="1"/>
</dbReference>
<dbReference type="GO" id="GO:0005886">
    <property type="term" value="C:plasma membrane"/>
    <property type="evidence" value="ECO:0007669"/>
    <property type="project" value="TreeGrafter"/>
</dbReference>
<dbReference type="InterPro" id="IPR001789">
    <property type="entry name" value="Sig_transdc_resp-reg_receiver"/>
</dbReference>
<evidence type="ECO:0000259" key="7">
    <source>
        <dbReference type="PROSITE" id="PS51833"/>
    </source>
</evidence>
<dbReference type="NCBIfam" id="TIGR00254">
    <property type="entry name" value="GGDEF"/>
    <property type="match status" value="1"/>
</dbReference>
<dbReference type="SMART" id="SM00448">
    <property type="entry name" value="REC"/>
    <property type="match status" value="1"/>
</dbReference>
<dbReference type="SUPFAM" id="SSF109604">
    <property type="entry name" value="HD-domain/PDEase-like"/>
    <property type="match status" value="1"/>
</dbReference>
<evidence type="ECO:0000256" key="1">
    <source>
        <dbReference type="ARBA" id="ARBA00012528"/>
    </source>
</evidence>
<dbReference type="PROSITE" id="PS51833">
    <property type="entry name" value="HDOD"/>
    <property type="match status" value="1"/>
</dbReference>
<dbReference type="CDD" id="cd01949">
    <property type="entry name" value="GGDEF"/>
    <property type="match status" value="1"/>
</dbReference>
<dbReference type="KEGG" id="azq:G3580_11945"/>
<feature type="domain" description="HDOD" evidence="7">
    <location>
        <begin position="19"/>
        <end position="215"/>
    </location>
</feature>
<evidence type="ECO:0000259" key="5">
    <source>
        <dbReference type="PROSITE" id="PS50110"/>
    </source>
</evidence>
<dbReference type="PROSITE" id="PS50887">
    <property type="entry name" value="GGDEF"/>
    <property type="match status" value="1"/>
</dbReference>
<feature type="modified residue" description="4-aspartylphosphate" evidence="3">
    <location>
        <position position="380"/>
    </location>
</feature>
<dbReference type="PANTHER" id="PTHR45138">
    <property type="entry name" value="REGULATORY COMPONENTS OF SENSORY TRANSDUCTION SYSTEM"/>
    <property type="match status" value="1"/>
</dbReference>
<evidence type="ECO:0000313" key="9">
    <source>
        <dbReference type="Proteomes" id="UP000501991"/>
    </source>
</evidence>
<dbReference type="Pfam" id="PF00072">
    <property type="entry name" value="Response_reg"/>
    <property type="match status" value="1"/>
</dbReference>
<dbReference type="Gene3D" id="3.30.70.270">
    <property type="match status" value="1"/>
</dbReference>
<dbReference type="Pfam" id="PF08668">
    <property type="entry name" value="HDOD"/>
    <property type="match status" value="1"/>
</dbReference>
<dbReference type="SUPFAM" id="SSF55073">
    <property type="entry name" value="Nucleotide cyclase"/>
    <property type="match status" value="1"/>
</dbReference>
<dbReference type="InterPro" id="IPR043128">
    <property type="entry name" value="Rev_trsase/Diguanyl_cyclase"/>
</dbReference>
<comment type="catalytic activity">
    <reaction evidence="2">
        <text>2 GTP = 3',3'-c-di-GMP + 2 diphosphate</text>
        <dbReference type="Rhea" id="RHEA:24898"/>
        <dbReference type="ChEBI" id="CHEBI:33019"/>
        <dbReference type="ChEBI" id="CHEBI:37565"/>
        <dbReference type="ChEBI" id="CHEBI:58805"/>
        <dbReference type="EC" id="2.7.7.65"/>
    </reaction>
</comment>
<evidence type="ECO:0000256" key="3">
    <source>
        <dbReference type="PROSITE-ProRule" id="PRU00169"/>
    </source>
</evidence>
<dbReference type="PROSITE" id="PS50110">
    <property type="entry name" value="RESPONSE_REGULATORY"/>
    <property type="match status" value="1"/>
</dbReference>
<reference evidence="8 9" key="1">
    <citation type="submission" date="2020-02" db="EMBL/GenBank/DDBJ databases">
        <title>Nitrogenibacter mangrovi gen. nov., sp. nov. isolated from mangrove sediment, a denitrifying betaproteobacterium.</title>
        <authorList>
            <person name="Liao H."/>
            <person name="Tian Y."/>
        </authorList>
    </citation>
    <scope>NUCLEOTIDE SEQUENCE [LARGE SCALE GENOMIC DNA]</scope>
    <source>
        <strain evidence="8 9">M9-3-2</strain>
    </source>
</reference>
<gene>
    <name evidence="8" type="ORF">G3580_11945</name>
</gene>
<dbReference type="InterPro" id="IPR050469">
    <property type="entry name" value="Diguanylate_Cyclase"/>
</dbReference>
<dbReference type="InterPro" id="IPR000160">
    <property type="entry name" value="GGDEF_dom"/>
</dbReference>
<dbReference type="Proteomes" id="UP000501991">
    <property type="component" value="Chromosome"/>
</dbReference>
<dbReference type="RefSeq" id="WP_173765793.1">
    <property type="nucleotide sequence ID" value="NZ_CP048836.1"/>
</dbReference>
<keyword evidence="9" id="KW-1185">Reference proteome</keyword>
<dbReference type="AlphaFoldDB" id="A0A6C1B7R5"/>
<dbReference type="GO" id="GO:0043709">
    <property type="term" value="P:cell adhesion involved in single-species biofilm formation"/>
    <property type="evidence" value="ECO:0007669"/>
    <property type="project" value="TreeGrafter"/>
</dbReference>
<feature type="domain" description="Response regulatory" evidence="5">
    <location>
        <begin position="331"/>
        <end position="447"/>
    </location>
</feature>
<dbReference type="FunFam" id="3.30.70.270:FF:000001">
    <property type="entry name" value="Diguanylate cyclase domain protein"/>
    <property type="match status" value="1"/>
</dbReference>